<dbReference type="AlphaFoldDB" id="A0A923N662"/>
<dbReference type="RefSeq" id="WP_187065238.1">
    <property type="nucleotide sequence ID" value="NZ_JACRVF010000001.1"/>
</dbReference>
<feature type="transmembrane region" description="Helical" evidence="7">
    <location>
        <begin position="20"/>
        <end position="41"/>
    </location>
</feature>
<evidence type="ECO:0000259" key="8">
    <source>
        <dbReference type="Pfam" id="PF02687"/>
    </source>
</evidence>
<feature type="transmembrane region" description="Helical" evidence="7">
    <location>
        <begin position="355"/>
        <end position="376"/>
    </location>
</feature>
<dbReference type="Pfam" id="PF12704">
    <property type="entry name" value="MacB_PCD"/>
    <property type="match status" value="1"/>
</dbReference>
<feature type="transmembrane region" description="Helical" evidence="7">
    <location>
        <begin position="265"/>
        <end position="292"/>
    </location>
</feature>
<name>A0A923N662_9BACT</name>
<dbReference type="PANTHER" id="PTHR30572">
    <property type="entry name" value="MEMBRANE COMPONENT OF TRANSPORTER-RELATED"/>
    <property type="match status" value="1"/>
</dbReference>
<evidence type="ECO:0000256" key="4">
    <source>
        <dbReference type="ARBA" id="ARBA00022989"/>
    </source>
</evidence>
<dbReference type="Proteomes" id="UP000603640">
    <property type="component" value="Unassembled WGS sequence"/>
</dbReference>
<comment type="subcellular location">
    <subcellularLocation>
        <location evidence="1">Cell membrane</location>
        <topology evidence="1">Multi-pass membrane protein</topology>
    </subcellularLocation>
</comment>
<evidence type="ECO:0000256" key="5">
    <source>
        <dbReference type="ARBA" id="ARBA00023136"/>
    </source>
</evidence>
<dbReference type="EMBL" id="JACRVF010000001">
    <property type="protein sequence ID" value="MBC5991220.1"/>
    <property type="molecule type" value="Genomic_DNA"/>
</dbReference>
<evidence type="ECO:0000256" key="3">
    <source>
        <dbReference type="ARBA" id="ARBA00022692"/>
    </source>
</evidence>
<evidence type="ECO:0000256" key="7">
    <source>
        <dbReference type="SAM" id="Phobius"/>
    </source>
</evidence>
<dbReference type="Pfam" id="PF02687">
    <property type="entry name" value="FtsX"/>
    <property type="match status" value="1"/>
</dbReference>
<reference evidence="10" key="1">
    <citation type="submission" date="2020-08" db="EMBL/GenBank/DDBJ databases">
        <title>Pontibacter sp. SD6 16S ribosomal RNA gene Genome sequencing and assembly.</title>
        <authorList>
            <person name="Kang M."/>
        </authorList>
    </citation>
    <scope>NUCLEOTIDE SEQUENCE</scope>
    <source>
        <strain evidence="10">SD6</strain>
    </source>
</reference>
<feature type="domain" description="MacB-like periplasmic core" evidence="9">
    <location>
        <begin position="28"/>
        <end position="236"/>
    </location>
</feature>
<comment type="caution">
    <text evidence="10">The sequence shown here is derived from an EMBL/GenBank/DDBJ whole genome shotgun (WGS) entry which is preliminary data.</text>
</comment>
<keyword evidence="5 7" id="KW-0472">Membrane</keyword>
<dbReference type="PANTHER" id="PTHR30572:SF4">
    <property type="entry name" value="ABC TRANSPORTER PERMEASE YTRF"/>
    <property type="match status" value="1"/>
</dbReference>
<dbReference type="GO" id="GO:0005886">
    <property type="term" value="C:plasma membrane"/>
    <property type="evidence" value="ECO:0007669"/>
    <property type="project" value="UniProtKB-SubCell"/>
</dbReference>
<sequence>MIRHLFKLMWNRKRGNFLMIVEIFFSFLVLFGVSTLLLYFYTNASKPLGFKYDNVWVLQTYSNDMPDAERRERTAQLLKQLRSYPQIEHAALAGPNGPYTRSSSNTELAHDGMERTANVITVQDNAFKDVMGIEMVDGRWFNDQDAFSNRQPIVVTKDVEEAFFPGESAVGKTVMRGDTERTIIGVITAFKPTGEMDDLTSSYFERTALEDTASRAMGTIYIKIKPGTNPQFEEEVLETAANIGTGWTTDLQQMPDLRRSYLKQILIPMIIFAIVCAFLILNVALGLFGVLWHNINKRHSEIGLRRALGASASSVYKQFIGEIMVLATFGLVIGCFFAVQFPLLGIIQEVPTETFIQAILTSVFLIYTLVILCALYPSKQAAAIHPAIALHED</sequence>
<evidence type="ECO:0000256" key="6">
    <source>
        <dbReference type="ARBA" id="ARBA00038076"/>
    </source>
</evidence>
<proteinExistence type="inferred from homology"/>
<feature type="transmembrane region" description="Helical" evidence="7">
    <location>
        <begin position="323"/>
        <end position="343"/>
    </location>
</feature>
<evidence type="ECO:0000313" key="11">
    <source>
        <dbReference type="Proteomes" id="UP000603640"/>
    </source>
</evidence>
<evidence type="ECO:0000256" key="2">
    <source>
        <dbReference type="ARBA" id="ARBA00022475"/>
    </source>
</evidence>
<comment type="similarity">
    <text evidence="6">Belongs to the ABC-4 integral membrane protein family.</text>
</comment>
<keyword evidence="11" id="KW-1185">Reference proteome</keyword>
<feature type="domain" description="ABC3 transporter permease C-terminal" evidence="8">
    <location>
        <begin position="274"/>
        <end position="386"/>
    </location>
</feature>
<evidence type="ECO:0000256" key="1">
    <source>
        <dbReference type="ARBA" id="ARBA00004651"/>
    </source>
</evidence>
<evidence type="ECO:0000259" key="9">
    <source>
        <dbReference type="Pfam" id="PF12704"/>
    </source>
</evidence>
<dbReference type="GO" id="GO:0022857">
    <property type="term" value="F:transmembrane transporter activity"/>
    <property type="evidence" value="ECO:0007669"/>
    <property type="project" value="TreeGrafter"/>
</dbReference>
<dbReference type="InterPro" id="IPR003838">
    <property type="entry name" value="ABC3_permease_C"/>
</dbReference>
<accession>A0A923N662</accession>
<evidence type="ECO:0000313" key="10">
    <source>
        <dbReference type="EMBL" id="MBC5991220.1"/>
    </source>
</evidence>
<protein>
    <submittedName>
        <fullName evidence="10">ABC transporter permease</fullName>
    </submittedName>
</protein>
<keyword evidence="3 7" id="KW-0812">Transmembrane</keyword>
<keyword evidence="2" id="KW-1003">Cell membrane</keyword>
<organism evidence="10 11">
    <name type="scientific">Pontibacter cellulosilyticus</name>
    <dbReference type="NCBI Taxonomy" id="1720253"/>
    <lineage>
        <taxon>Bacteria</taxon>
        <taxon>Pseudomonadati</taxon>
        <taxon>Bacteroidota</taxon>
        <taxon>Cytophagia</taxon>
        <taxon>Cytophagales</taxon>
        <taxon>Hymenobacteraceae</taxon>
        <taxon>Pontibacter</taxon>
    </lineage>
</organism>
<dbReference type="InterPro" id="IPR025857">
    <property type="entry name" value="MacB_PCD"/>
</dbReference>
<dbReference type="InterPro" id="IPR050250">
    <property type="entry name" value="Macrolide_Exporter_MacB"/>
</dbReference>
<keyword evidence="4 7" id="KW-1133">Transmembrane helix</keyword>
<gene>
    <name evidence="10" type="ORF">H8S84_00065</name>
</gene>